<evidence type="ECO:0000313" key="1">
    <source>
        <dbReference type="EMBL" id="TWT84994.1"/>
    </source>
</evidence>
<dbReference type="EMBL" id="SJPJ01000001">
    <property type="protein sequence ID" value="TWT84994.1"/>
    <property type="molecule type" value="Genomic_DNA"/>
</dbReference>
<reference evidence="1 2" key="1">
    <citation type="submission" date="2019-02" db="EMBL/GenBank/DDBJ databases">
        <title>Deep-cultivation of Planctomycetes and their phenomic and genomic characterization uncovers novel biology.</title>
        <authorList>
            <person name="Wiegand S."/>
            <person name="Jogler M."/>
            <person name="Boedeker C."/>
            <person name="Pinto D."/>
            <person name="Vollmers J."/>
            <person name="Rivas-Marin E."/>
            <person name="Kohn T."/>
            <person name="Peeters S.H."/>
            <person name="Heuer A."/>
            <person name="Rast P."/>
            <person name="Oberbeckmann S."/>
            <person name="Bunk B."/>
            <person name="Jeske O."/>
            <person name="Meyerdierks A."/>
            <person name="Storesund J.E."/>
            <person name="Kallscheuer N."/>
            <person name="Luecker S."/>
            <person name="Lage O.M."/>
            <person name="Pohl T."/>
            <person name="Merkel B.J."/>
            <person name="Hornburger P."/>
            <person name="Mueller R.-W."/>
            <person name="Bruemmer F."/>
            <person name="Labrenz M."/>
            <person name="Spormann A.M."/>
            <person name="Op Den Camp H."/>
            <person name="Overmann J."/>
            <person name="Amann R."/>
            <person name="Jetten M.S.M."/>
            <person name="Mascher T."/>
            <person name="Medema M.H."/>
            <person name="Devos D.P."/>
            <person name="Kaster A.-K."/>
            <person name="Ovreas L."/>
            <person name="Rohde M."/>
            <person name="Galperin M.Y."/>
            <person name="Jogler C."/>
        </authorList>
    </citation>
    <scope>NUCLEOTIDE SEQUENCE [LARGE SCALE GENOMIC DNA]</scope>
    <source>
        <strain evidence="1 2">CA13</strain>
    </source>
</reference>
<accession>A0A5C5ZCE5</accession>
<sequence length="60" mass="6369">MIAARACTRRTANVPALKISSASDVSLESARQFMAAAGVDYMPETAVGVDLIPSINSEWK</sequence>
<keyword evidence="2" id="KW-1185">Reference proteome</keyword>
<evidence type="ECO:0000313" key="2">
    <source>
        <dbReference type="Proteomes" id="UP000315010"/>
    </source>
</evidence>
<comment type="caution">
    <text evidence="1">The sequence shown here is derived from an EMBL/GenBank/DDBJ whole genome shotgun (WGS) entry which is preliminary data.</text>
</comment>
<dbReference type="AlphaFoldDB" id="A0A5C5ZCE5"/>
<gene>
    <name evidence="1" type="ORF">CA13_64760</name>
</gene>
<organism evidence="1 2">
    <name type="scientific">Novipirellula herctigrandis</name>
    <dbReference type="NCBI Taxonomy" id="2527986"/>
    <lineage>
        <taxon>Bacteria</taxon>
        <taxon>Pseudomonadati</taxon>
        <taxon>Planctomycetota</taxon>
        <taxon>Planctomycetia</taxon>
        <taxon>Pirellulales</taxon>
        <taxon>Pirellulaceae</taxon>
        <taxon>Novipirellula</taxon>
    </lineage>
</organism>
<name>A0A5C5ZCE5_9BACT</name>
<proteinExistence type="predicted"/>
<dbReference type="Proteomes" id="UP000315010">
    <property type="component" value="Unassembled WGS sequence"/>
</dbReference>
<protein>
    <submittedName>
        <fullName evidence="1">Uncharacterized protein</fullName>
    </submittedName>
</protein>